<reference evidence="2" key="1">
    <citation type="submission" date="2018-04" db="EMBL/GenBank/DDBJ databases">
        <title>WGS assembly of Panicum hallii.</title>
        <authorList>
            <person name="Lovell J."/>
            <person name="Jenkins J."/>
            <person name="Lowry D."/>
            <person name="Mamidi S."/>
            <person name="Sreedasyam A."/>
            <person name="Weng X."/>
            <person name="Barry K."/>
            <person name="Bonette J."/>
            <person name="Campitelli B."/>
            <person name="Daum C."/>
            <person name="Gordon S."/>
            <person name="Gould B."/>
            <person name="Lipzen A."/>
            <person name="Macqueen A."/>
            <person name="Palacio-Mejia J."/>
            <person name="Plott C."/>
            <person name="Shakirov E."/>
            <person name="Shu S."/>
            <person name="Yoshinaga Y."/>
            <person name="Zane M."/>
            <person name="Rokhsar D."/>
            <person name="Grimwood J."/>
            <person name="Schmutz J."/>
            <person name="Juenger T."/>
        </authorList>
    </citation>
    <scope>NUCLEOTIDE SEQUENCE [LARGE SCALE GENOMIC DNA]</scope>
    <source>
        <strain evidence="2">FIL2</strain>
    </source>
</reference>
<sequence>MCLQHLDLPPHPGDPNPCPPLPLPLHHCRVRLPPRPRHQGRCHRDRLHRGGRRGPRVPRRFPISRGGGDPFIRCLEEAIHGVMVRHTTPDWFPFVLILRRLNSQEFWEKNHTSCHRTSASPLCSYVKFAALQN</sequence>
<feature type="compositionally biased region" description="Basic residues" evidence="1">
    <location>
        <begin position="37"/>
        <end position="59"/>
    </location>
</feature>
<evidence type="ECO:0000256" key="1">
    <source>
        <dbReference type="SAM" id="MobiDB-lite"/>
    </source>
</evidence>
<dbReference type="Proteomes" id="UP000243499">
    <property type="component" value="Chromosome 5"/>
</dbReference>
<proteinExistence type="predicted"/>
<feature type="region of interest" description="Disordered" evidence="1">
    <location>
        <begin position="37"/>
        <end position="62"/>
    </location>
</feature>
<dbReference type="AlphaFoldDB" id="A0A2T8IM10"/>
<protein>
    <submittedName>
        <fullName evidence="2">Uncharacterized protein</fullName>
    </submittedName>
</protein>
<gene>
    <name evidence="2" type="ORF">PAHAL_5G332500</name>
</gene>
<evidence type="ECO:0000313" key="2">
    <source>
        <dbReference type="EMBL" id="PVH38712.1"/>
    </source>
</evidence>
<dbReference type="EMBL" id="CM008050">
    <property type="protein sequence ID" value="PVH38712.1"/>
    <property type="molecule type" value="Genomic_DNA"/>
</dbReference>
<dbReference type="Gramene" id="PVH38712">
    <property type="protein sequence ID" value="PVH38712"/>
    <property type="gene ID" value="PAHAL_5G332500"/>
</dbReference>
<organism evidence="2">
    <name type="scientific">Panicum hallii</name>
    <dbReference type="NCBI Taxonomy" id="206008"/>
    <lineage>
        <taxon>Eukaryota</taxon>
        <taxon>Viridiplantae</taxon>
        <taxon>Streptophyta</taxon>
        <taxon>Embryophyta</taxon>
        <taxon>Tracheophyta</taxon>
        <taxon>Spermatophyta</taxon>
        <taxon>Magnoliopsida</taxon>
        <taxon>Liliopsida</taxon>
        <taxon>Poales</taxon>
        <taxon>Poaceae</taxon>
        <taxon>PACMAD clade</taxon>
        <taxon>Panicoideae</taxon>
        <taxon>Panicodae</taxon>
        <taxon>Paniceae</taxon>
        <taxon>Panicinae</taxon>
        <taxon>Panicum</taxon>
        <taxon>Panicum sect. Panicum</taxon>
    </lineage>
</organism>
<accession>A0A2T8IM10</accession>
<name>A0A2T8IM10_9POAL</name>